<evidence type="ECO:0000256" key="8">
    <source>
        <dbReference type="ARBA" id="ARBA00023065"/>
    </source>
</evidence>
<comment type="function">
    <text evidence="11">Key component of the F(0) channel; it plays a direct role in translocation across the membrane. A homomeric c-ring of between 10-14 subunits forms the central stalk rotor element with the F(1) delta and epsilon subunits.</text>
</comment>
<dbReference type="PROSITE" id="PS00605">
    <property type="entry name" value="ATPASE_C"/>
    <property type="match status" value="1"/>
</dbReference>
<evidence type="ECO:0000256" key="2">
    <source>
        <dbReference type="ARBA" id="ARBA00006704"/>
    </source>
</evidence>
<evidence type="ECO:0000256" key="11">
    <source>
        <dbReference type="HAMAP-Rule" id="MF_01396"/>
    </source>
</evidence>
<organism evidence="14 15">
    <name type="scientific">Tectimicrobiota bacterium</name>
    <dbReference type="NCBI Taxonomy" id="2528274"/>
    <lineage>
        <taxon>Bacteria</taxon>
        <taxon>Pseudomonadati</taxon>
        <taxon>Nitrospinota/Tectimicrobiota group</taxon>
        <taxon>Candidatus Tectimicrobiota</taxon>
    </lineage>
</organism>
<dbReference type="CDD" id="cd18121">
    <property type="entry name" value="ATP-synt_Fo_c"/>
    <property type="match status" value="1"/>
</dbReference>
<dbReference type="InterPro" id="IPR002379">
    <property type="entry name" value="ATPase_proteolipid_c-like_dom"/>
</dbReference>
<keyword evidence="8 11" id="KW-0406">Ion transport</keyword>
<feature type="transmembrane region" description="Helical" evidence="11">
    <location>
        <begin position="36"/>
        <end position="58"/>
    </location>
</feature>
<keyword evidence="3 11" id="KW-0813">Transport</keyword>
<comment type="function">
    <text evidence="11">F(1)F(0) ATP synthase produces ATP from ADP in the presence of a proton or sodium gradient. F-type ATPases consist of two structural domains, F(1) containing the extramembraneous catalytic core and F(0) containing the membrane proton channel, linked together by a central stalk and a peripheral stalk. During catalysis, ATP synthesis in the catalytic domain of F(1) is coupled via a rotary mechanism of the central stalk subunits to proton translocation.</text>
</comment>
<reference evidence="14" key="1">
    <citation type="submission" date="2020-07" db="EMBL/GenBank/DDBJ databases">
        <title>Huge and variable diversity of episymbiotic CPR bacteria and DPANN archaea in groundwater ecosystems.</title>
        <authorList>
            <person name="He C.Y."/>
            <person name="Keren R."/>
            <person name="Whittaker M."/>
            <person name="Farag I.F."/>
            <person name="Doudna J."/>
            <person name="Cate J.H.D."/>
            <person name="Banfield J.F."/>
        </authorList>
    </citation>
    <scope>NUCLEOTIDE SEQUENCE</scope>
    <source>
        <strain evidence="14">NC_groundwater_763_Ag_S-0.2um_68_21</strain>
    </source>
</reference>
<dbReference type="InterPro" id="IPR020537">
    <property type="entry name" value="ATP_synth_F0_csu_DDCD_BS"/>
</dbReference>
<dbReference type="GO" id="GO:0046933">
    <property type="term" value="F:proton-transporting ATP synthase activity, rotational mechanism"/>
    <property type="evidence" value="ECO:0007669"/>
    <property type="project" value="UniProtKB-UniRule"/>
</dbReference>
<proteinExistence type="inferred from homology"/>
<dbReference type="GO" id="GO:0033177">
    <property type="term" value="C:proton-transporting two-sector ATPase complex, proton-transporting domain"/>
    <property type="evidence" value="ECO:0007669"/>
    <property type="project" value="InterPro"/>
</dbReference>
<dbReference type="Proteomes" id="UP000782312">
    <property type="component" value="Unassembled WGS sequence"/>
</dbReference>
<dbReference type="InterPro" id="IPR038662">
    <property type="entry name" value="ATP_synth_F0_csu_sf"/>
</dbReference>
<dbReference type="SUPFAM" id="SSF81333">
    <property type="entry name" value="F1F0 ATP synthase subunit C"/>
    <property type="match status" value="1"/>
</dbReference>
<comment type="subcellular location">
    <subcellularLocation>
        <location evidence="11">Cell membrane</location>
        <topology evidence="11">Multi-pass membrane protein</topology>
    </subcellularLocation>
    <subcellularLocation>
        <location evidence="1">Membrane</location>
        <topology evidence="1">Multi-pass membrane protein</topology>
    </subcellularLocation>
</comment>
<comment type="similarity">
    <text evidence="2 11">Belongs to the ATPase C chain family.</text>
</comment>
<dbReference type="EMBL" id="JACPUR010000037">
    <property type="protein sequence ID" value="MBI3128985.1"/>
    <property type="molecule type" value="Genomic_DNA"/>
</dbReference>
<dbReference type="Pfam" id="PF00137">
    <property type="entry name" value="ATP-synt_C"/>
    <property type="match status" value="1"/>
</dbReference>
<dbReference type="GO" id="GO:0045259">
    <property type="term" value="C:proton-transporting ATP synthase complex"/>
    <property type="evidence" value="ECO:0007669"/>
    <property type="project" value="UniProtKB-KW"/>
</dbReference>
<evidence type="ECO:0000313" key="15">
    <source>
        <dbReference type="Proteomes" id="UP000782312"/>
    </source>
</evidence>
<feature type="chain" id="PRO_5037611183" description="ATP synthase subunit c" evidence="12">
    <location>
        <begin position="19"/>
        <end position="107"/>
    </location>
</feature>
<evidence type="ECO:0000313" key="14">
    <source>
        <dbReference type="EMBL" id="MBI3128985.1"/>
    </source>
</evidence>
<dbReference type="InterPro" id="IPR035921">
    <property type="entry name" value="F/V-ATP_Csub_sf"/>
</dbReference>
<feature type="transmembrane region" description="Helical" evidence="11">
    <location>
        <begin position="79"/>
        <end position="106"/>
    </location>
</feature>
<feature type="domain" description="V-ATPase proteolipid subunit C-like" evidence="13">
    <location>
        <begin position="43"/>
        <end position="104"/>
    </location>
</feature>
<keyword evidence="5 11" id="KW-0812">Transmembrane</keyword>
<keyword evidence="12" id="KW-0732">Signal</keyword>
<evidence type="ECO:0000256" key="6">
    <source>
        <dbReference type="ARBA" id="ARBA00022781"/>
    </source>
</evidence>
<dbReference type="GO" id="GO:0008289">
    <property type="term" value="F:lipid binding"/>
    <property type="evidence" value="ECO:0007669"/>
    <property type="project" value="UniProtKB-KW"/>
</dbReference>
<keyword evidence="7 11" id="KW-1133">Transmembrane helix</keyword>
<accession>A0A932I082</accession>
<feature type="site" description="Reversibly protonated during proton transport" evidence="11">
    <location>
        <position position="91"/>
    </location>
</feature>
<keyword evidence="4 11" id="KW-0138">CF(0)</keyword>
<evidence type="ECO:0000256" key="12">
    <source>
        <dbReference type="SAM" id="SignalP"/>
    </source>
</evidence>
<dbReference type="AlphaFoldDB" id="A0A932I082"/>
<evidence type="ECO:0000256" key="9">
    <source>
        <dbReference type="ARBA" id="ARBA00023121"/>
    </source>
</evidence>
<evidence type="ECO:0000256" key="7">
    <source>
        <dbReference type="ARBA" id="ARBA00022989"/>
    </source>
</evidence>
<keyword evidence="11" id="KW-0066">ATP synthesis</keyword>
<name>A0A932I082_UNCTE</name>
<evidence type="ECO:0000256" key="1">
    <source>
        <dbReference type="ARBA" id="ARBA00004141"/>
    </source>
</evidence>
<keyword evidence="11" id="KW-1003">Cell membrane</keyword>
<evidence type="ECO:0000256" key="5">
    <source>
        <dbReference type="ARBA" id="ARBA00022692"/>
    </source>
</evidence>
<keyword evidence="10 11" id="KW-0472">Membrane</keyword>
<dbReference type="GO" id="GO:0005886">
    <property type="term" value="C:plasma membrane"/>
    <property type="evidence" value="ECO:0007669"/>
    <property type="project" value="UniProtKB-SubCell"/>
</dbReference>
<evidence type="ECO:0000256" key="3">
    <source>
        <dbReference type="ARBA" id="ARBA00022448"/>
    </source>
</evidence>
<protein>
    <recommendedName>
        <fullName evidence="11">ATP synthase subunit c</fullName>
    </recommendedName>
    <alternativeName>
        <fullName evidence="11">ATP synthase F(0) sector subunit c</fullName>
    </alternativeName>
    <alternativeName>
        <fullName evidence="11">F-type ATPase subunit c</fullName>
        <shortName evidence="11">F-ATPase subunit c</shortName>
    </alternativeName>
    <alternativeName>
        <fullName evidence="11">Lipid-binding protein</fullName>
    </alternativeName>
</protein>
<dbReference type="Gene3D" id="1.20.20.10">
    <property type="entry name" value="F1F0 ATP synthase subunit C"/>
    <property type="match status" value="1"/>
</dbReference>
<evidence type="ECO:0000256" key="10">
    <source>
        <dbReference type="ARBA" id="ARBA00023136"/>
    </source>
</evidence>
<gene>
    <name evidence="11" type="primary">atpE</name>
    <name evidence="14" type="ORF">HYZ11_15370</name>
</gene>
<keyword evidence="9 11" id="KW-0446">Lipid-binding</keyword>
<sequence>MKLLTSLGLALTALAVLAGDALAAAAADAASGAQVLQWRIISSSFALAIAAAAGAFAQSRSIASALEGSARNPGAAGDLRVSMIIGLALIESLVIYTFVICLIIILG</sequence>
<keyword evidence="6 11" id="KW-0375">Hydrogen ion transport</keyword>
<evidence type="ECO:0000259" key="13">
    <source>
        <dbReference type="Pfam" id="PF00137"/>
    </source>
</evidence>
<dbReference type="InterPro" id="IPR000454">
    <property type="entry name" value="ATP_synth_F0_csu"/>
</dbReference>
<feature type="signal peptide" evidence="12">
    <location>
        <begin position="1"/>
        <end position="18"/>
    </location>
</feature>
<evidence type="ECO:0000256" key="4">
    <source>
        <dbReference type="ARBA" id="ARBA00022547"/>
    </source>
</evidence>
<dbReference type="HAMAP" id="MF_01396">
    <property type="entry name" value="ATP_synth_c_bact"/>
    <property type="match status" value="1"/>
</dbReference>
<comment type="caution">
    <text evidence="14">The sequence shown here is derived from an EMBL/GenBank/DDBJ whole genome shotgun (WGS) entry which is preliminary data.</text>
</comment>